<feature type="compositionally biased region" description="Low complexity" evidence="1">
    <location>
        <begin position="191"/>
        <end position="208"/>
    </location>
</feature>
<feature type="compositionally biased region" description="Basic residues" evidence="1">
    <location>
        <begin position="102"/>
        <end position="117"/>
    </location>
</feature>
<evidence type="ECO:0000313" key="2">
    <source>
        <dbReference type="EMBL" id="KAF0027862.1"/>
    </source>
</evidence>
<name>A0A6A4SAV1_SCOMX</name>
<feature type="region of interest" description="Disordered" evidence="1">
    <location>
        <begin position="255"/>
        <end position="287"/>
    </location>
</feature>
<evidence type="ECO:0000313" key="3">
    <source>
        <dbReference type="Proteomes" id="UP000438429"/>
    </source>
</evidence>
<evidence type="ECO:0000256" key="1">
    <source>
        <dbReference type="SAM" id="MobiDB-lite"/>
    </source>
</evidence>
<feature type="compositionally biased region" description="Basic and acidic residues" evidence="1">
    <location>
        <begin position="143"/>
        <end position="190"/>
    </location>
</feature>
<dbReference type="Proteomes" id="UP000438429">
    <property type="component" value="Unassembled WGS sequence"/>
</dbReference>
<reference evidence="2 3" key="1">
    <citation type="submission" date="2019-06" db="EMBL/GenBank/DDBJ databases">
        <title>Draft genomes of female and male turbot (Scophthalmus maximus).</title>
        <authorList>
            <person name="Xu H."/>
            <person name="Xu X.-W."/>
            <person name="Shao C."/>
            <person name="Chen S."/>
        </authorList>
    </citation>
    <scope>NUCLEOTIDE SEQUENCE [LARGE SCALE GENOMIC DNA]</scope>
    <source>
        <strain evidence="2">Ysfricsl-2016a</strain>
        <tissue evidence="2">Blood</tissue>
    </source>
</reference>
<feature type="region of interest" description="Disordered" evidence="1">
    <location>
        <begin position="307"/>
        <end position="329"/>
    </location>
</feature>
<accession>A0A6A4SAV1</accession>
<dbReference type="EMBL" id="VEVO01000018">
    <property type="protein sequence ID" value="KAF0027862.1"/>
    <property type="molecule type" value="Genomic_DNA"/>
</dbReference>
<gene>
    <name evidence="2" type="ORF">F2P81_020603</name>
</gene>
<feature type="compositionally biased region" description="Polar residues" evidence="1">
    <location>
        <begin position="70"/>
        <end position="100"/>
    </location>
</feature>
<feature type="compositionally biased region" description="Basic and acidic residues" evidence="1">
    <location>
        <begin position="271"/>
        <end position="280"/>
    </location>
</feature>
<comment type="caution">
    <text evidence="2">The sequence shown here is derived from an EMBL/GenBank/DDBJ whole genome shotgun (WGS) entry which is preliminary data.</text>
</comment>
<sequence length="329" mass="37548">MKKDEGDEGVTAGEGRKERRMKKDEGDEGVTAGEGRRERRERRMKSRMKKDEVTRAMSQSRMSEHRWITGSVSAPSRQLDQQPSRQPGQQPDRQLDQQLSRQPRRGRKLRTLRRRRCSSADDLQPRCRSASHRPGPEPGCIIIKDRDRDRDRDPDLGRDQDRDQDRDKDQDRDQDQDRDRDQGQDRDLGRTRTGTRTGTWDGTWTGTRTRTRARTETWTIRGGEFPFPATSRLDCKIRLDSARLGPTRLSLTWRPTEAQRSPDGGTMTDRLTAESPERKQRSGSGSSNPQILLLLLFILPPPPLPPPAARTAAAGALDSNTQKHRAGRC</sequence>
<dbReference type="AlphaFoldDB" id="A0A6A4SAV1"/>
<proteinExistence type="predicted"/>
<organism evidence="2 3">
    <name type="scientific">Scophthalmus maximus</name>
    <name type="common">Turbot</name>
    <name type="synonym">Psetta maxima</name>
    <dbReference type="NCBI Taxonomy" id="52904"/>
    <lineage>
        <taxon>Eukaryota</taxon>
        <taxon>Metazoa</taxon>
        <taxon>Chordata</taxon>
        <taxon>Craniata</taxon>
        <taxon>Vertebrata</taxon>
        <taxon>Euteleostomi</taxon>
        <taxon>Actinopterygii</taxon>
        <taxon>Neopterygii</taxon>
        <taxon>Teleostei</taxon>
        <taxon>Neoteleostei</taxon>
        <taxon>Acanthomorphata</taxon>
        <taxon>Carangaria</taxon>
        <taxon>Pleuronectiformes</taxon>
        <taxon>Pleuronectoidei</taxon>
        <taxon>Scophthalmidae</taxon>
        <taxon>Scophthalmus</taxon>
    </lineage>
</organism>
<feature type="region of interest" description="Disordered" evidence="1">
    <location>
        <begin position="1"/>
        <end position="216"/>
    </location>
</feature>
<protein>
    <submittedName>
        <fullName evidence="2">Uncharacterized protein</fullName>
    </submittedName>
</protein>
<feature type="compositionally biased region" description="Basic and acidic residues" evidence="1">
    <location>
        <begin position="14"/>
        <end position="25"/>
    </location>
</feature>
<feature type="compositionally biased region" description="Basic residues" evidence="1">
    <location>
        <begin position="39"/>
        <end position="48"/>
    </location>
</feature>